<dbReference type="KEGG" id="tlt:OCC_05079"/>
<dbReference type="AlphaFoldDB" id="H3ZN77"/>
<organism evidence="1 2">
    <name type="scientific">Thermococcus litoralis (strain ATCC 51850 / DSM 5473 / JCM 8560 / NS-C)</name>
    <dbReference type="NCBI Taxonomy" id="523849"/>
    <lineage>
        <taxon>Archaea</taxon>
        <taxon>Methanobacteriati</taxon>
        <taxon>Methanobacteriota</taxon>
        <taxon>Thermococci</taxon>
        <taxon>Thermococcales</taxon>
        <taxon>Thermococcaceae</taxon>
        <taxon>Thermococcus</taxon>
    </lineage>
</organism>
<name>H3ZN77_THELN</name>
<dbReference type="Proteomes" id="UP000015502">
    <property type="component" value="Chromosome"/>
</dbReference>
<dbReference type="EMBL" id="CP006670">
    <property type="protein sequence ID" value="EHR78588.1"/>
    <property type="molecule type" value="Genomic_DNA"/>
</dbReference>
<dbReference type="GeneID" id="16549402"/>
<dbReference type="HOGENOM" id="CLU_788994_0_0_2"/>
<dbReference type="STRING" id="523849.OCC_05079"/>
<evidence type="ECO:0000313" key="2">
    <source>
        <dbReference type="Proteomes" id="UP000015502"/>
    </source>
</evidence>
<sequence>METKEYKVGIFKIVLPASYKTTVGDIEELQKVYQAITEEIGTRYYLEFIPSDKDIQKYSSKNRYSYTEGPYKLEIVREGSSIYIHNRGYSSKFIIEKLMFLALLEQGFSRIHGGGVQDLTSKSVMILAGSGGVGKTTTILSLLMKNPTLAFMGDDIVVVDQNGTAYPIFRKINVYTYHNQYLKNITLKDNILRDILTKTINKGINIFRNFLSVSYEIPLYSTGWIGEYDIQELFDIPKGTRGKVTTVGYLEKSDTLKVCNSESDNIITALVNETIAEETWGHVNKFYGIATNIFRINPAVRMYSILQNALEGTQMIHIRLPKIDTETRSKLVSILEEVYGNGKKGIKGSVS</sequence>
<protein>
    <submittedName>
        <fullName evidence="1">Uncharacterized protein</fullName>
    </submittedName>
</protein>
<evidence type="ECO:0000313" key="1">
    <source>
        <dbReference type="EMBL" id="EHR78588.1"/>
    </source>
</evidence>
<keyword evidence="2" id="KW-1185">Reference proteome</keyword>
<reference evidence="1 2" key="1">
    <citation type="journal article" date="2012" name="J. Bacteriol.">
        <title>Genome sequence of the model hyperthermophilic archaeon Thermococcus litoralis NS-C.</title>
        <authorList>
            <person name="Gardner A.F."/>
            <person name="Kumar S."/>
            <person name="Perler F.B."/>
        </authorList>
    </citation>
    <scope>NUCLEOTIDE SEQUENCE [LARGE SCALE GENOMIC DNA]</scope>
    <source>
        <strain evidence="2">ATCC 51850 / DSM 5473 / JCM 8560 / NS-C</strain>
    </source>
</reference>
<dbReference type="PaxDb" id="523849-OCC_05079"/>
<accession>H3ZN77</accession>
<dbReference type="CDD" id="cd01983">
    <property type="entry name" value="SIMIBI"/>
    <property type="match status" value="1"/>
</dbReference>
<gene>
    <name evidence="1" type="ORF">OCC_05079</name>
</gene>
<dbReference type="RefSeq" id="WP_004068143.1">
    <property type="nucleotide sequence ID" value="NC_022084.1"/>
</dbReference>
<proteinExistence type="predicted"/>